<evidence type="ECO:0000313" key="1">
    <source>
        <dbReference type="EMBL" id="KAJ2936336.1"/>
    </source>
</evidence>
<gene>
    <name evidence="1" type="ORF">H1R20_g759</name>
</gene>
<accession>A0A9W8MMQ4</accession>
<name>A0A9W8MMQ4_9AGAR</name>
<evidence type="ECO:0000313" key="2">
    <source>
        <dbReference type="Proteomes" id="UP001140091"/>
    </source>
</evidence>
<dbReference type="OrthoDB" id="3257338at2759"/>
<dbReference type="AlphaFoldDB" id="A0A9W8MMQ4"/>
<dbReference type="Proteomes" id="UP001140091">
    <property type="component" value="Unassembled WGS sequence"/>
</dbReference>
<dbReference type="EMBL" id="JANBPK010000093">
    <property type="protein sequence ID" value="KAJ2936336.1"/>
    <property type="molecule type" value="Genomic_DNA"/>
</dbReference>
<keyword evidence="2" id="KW-1185">Reference proteome</keyword>
<comment type="caution">
    <text evidence="1">The sequence shown here is derived from an EMBL/GenBank/DDBJ whole genome shotgun (WGS) entry which is preliminary data.</text>
</comment>
<feature type="non-terminal residue" evidence="1">
    <location>
        <position position="314"/>
    </location>
</feature>
<reference evidence="1" key="1">
    <citation type="submission" date="2022-06" db="EMBL/GenBank/DDBJ databases">
        <title>Genome Sequence of Candolleomyces eurysporus.</title>
        <authorList>
            <person name="Buettner E."/>
        </authorList>
    </citation>
    <scope>NUCLEOTIDE SEQUENCE</scope>
    <source>
        <strain evidence="1">VTCC 930004</strain>
    </source>
</reference>
<sequence>MGPGSHRDTLDDNFGDHNWAKITNFAPTFKDRGKEAIEMRKQQVGRFLDYSASLSATPVNTWTEEVQAWEEDDSKPNPFIDPSVITEHSIRFELAKEDTNAVKQGEAILLHKDSSPSLMVFQGIQVEKMQRDWKIKLKELGDHSTDLAWANFEEAGHALLRRIDAWKLTQHLYLPQVAAIWKVDEEDGNQVEYGVEDILLLLPLALAATPGIDLHFFQLWNSKKKYSQSQGQNTHSHAFINSVQQKIDEAIKMYRYIHQCMQKLGGALGTSLWEAEFPVLQDEDVWGLSDDMEAHGGGQGIQGIDVDMDNSGCW</sequence>
<protein>
    <submittedName>
        <fullName evidence="1">Uncharacterized protein</fullName>
    </submittedName>
</protein>
<proteinExistence type="predicted"/>
<organism evidence="1 2">
    <name type="scientific">Candolleomyces eurysporus</name>
    <dbReference type="NCBI Taxonomy" id="2828524"/>
    <lineage>
        <taxon>Eukaryota</taxon>
        <taxon>Fungi</taxon>
        <taxon>Dikarya</taxon>
        <taxon>Basidiomycota</taxon>
        <taxon>Agaricomycotina</taxon>
        <taxon>Agaricomycetes</taxon>
        <taxon>Agaricomycetidae</taxon>
        <taxon>Agaricales</taxon>
        <taxon>Agaricineae</taxon>
        <taxon>Psathyrellaceae</taxon>
        <taxon>Candolleomyces</taxon>
    </lineage>
</organism>